<feature type="compositionally biased region" description="Low complexity" evidence="3">
    <location>
        <begin position="302"/>
        <end position="315"/>
    </location>
</feature>
<dbReference type="InterPro" id="IPR013935">
    <property type="entry name" value="Trs120_TRAPPC9"/>
</dbReference>
<dbReference type="Pfam" id="PF26280">
    <property type="entry name" value="Ig_TRAPPC9-Trs120_2nd"/>
    <property type="match status" value="1"/>
</dbReference>
<feature type="compositionally biased region" description="Low complexity" evidence="3">
    <location>
        <begin position="334"/>
        <end position="358"/>
    </location>
</feature>
<evidence type="ECO:0000256" key="2">
    <source>
        <dbReference type="ARBA" id="ARBA00023034"/>
    </source>
</evidence>
<comment type="caution">
    <text evidence="9">The sequence shown here is derived from an EMBL/GenBank/DDBJ whole genome shotgun (WGS) entry which is preliminary data.</text>
</comment>
<evidence type="ECO:0000259" key="4">
    <source>
        <dbReference type="Pfam" id="PF08626"/>
    </source>
</evidence>
<name>A0A642V9R0_9ASCO</name>
<proteinExistence type="predicted"/>
<feature type="domain" description="Trs120/TRAPPC9 N-terminal" evidence="4">
    <location>
        <begin position="1"/>
        <end position="263"/>
    </location>
</feature>
<dbReference type="PANTHER" id="PTHR21512:SF5">
    <property type="entry name" value="TRAFFICKING PROTEIN PARTICLE COMPLEX SUBUNIT 9"/>
    <property type="match status" value="1"/>
</dbReference>
<feature type="region of interest" description="Disordered" evidence="3">
    <location>
        <begin position="498"/>
        <end position="527"/>
    </location>
</feature>
<dbReference type="InterPro" id="IPR058567">
    <property type="entry name" value="Ig_TRAPPC9_Trs120_3rd"/>
</dbReference>
<evidence type="ECO:0000256" key="3">
    <source>
        <dbReference type="SAM" id="MobiDB-lite"/>
    </source>
</evidence>
<evidence type="ECO:0000259" key="5">
    <source>
        <dbReference type="Pfam" id="PF26251"/>
    </source>
</evidence>
<comment type="subcellular location">
    <subcellularLocation>
        <location evidence="1">Golgi apparatus</location>
    </subcellularLocation>
</comment>
<evidence type="ECO:0000313" key="10">
    <source>
        <dbReference type="Proteomes" id="UP000761534"/>
    </source>
</evidence>
<reference evidence="9" key="1">
    <citation type="journal article" date="2019" name="G3 (Bethesda)">
        <title>Genome Assemblies of Two Rare Opportunistic Yeast Pathogens: Diutina rugosa (syn. Candida rugosa) and Trichomonascus ciferrii (syn. Candida ciferrii).</title>
        <authorList>
            <person name="Mixao V."/>
            <person name="Saus E."/>
            <person name="Hansen A.P."/>
            <person name="Lass-Florl C."/>
            <person name="Gabaldon T."/>
        </authorList>
    </citation>
    <scope>NUCLEOTIDE SEQUENCE</scope>
    <source>
        <strain evidence="9">CBS 4856</strain>
    </source>
</reference>
<keyword evidence="10" id="KW-1185">Reference proteome</keyword>
<keyword evidence="2" id="KW-0333">Golgi apparatus</keyword>
<dbReference type="Proteomes" id="UP000761534">
    <property type="component" value="Unassembled WGS sequence"/>
</dbReference>
<sequence>MFSPQGYPNGKVVYDFSLSPIDQQLCSLYDLEPYRQTLVVVGVTQYNEDGELKLADAVKTLKDTYPGALVHKVFVFGVTEEIKDLPKHAIQIFSSKADSASEFTLESAMAQLTSDFLAELAVYAISKQFASLKSPAIKELETPVVVSRPGDKPYNTSLKRFQHEPSASSVNLSRQDSVSKSGSISLGLTDRTKSKQRGRMLKFNGNLYLLAGRLSDALKHFADAAAILKSAYDHLWYASSLEAIGVCLVLLSFLEAPVSIPQIALSATANNLTHQNHHPKISSMSSTSFDSTPNLPQPPAPTASTPTTQSNPASTHSSFSEGMFHPTNSHHHQQPSLPHSPSTGSLTTYSSSASSAQAPPLPEFLPELTSAILRYYARSQGSAEESVPQLVYCETVIRFCKLLVVTRLGGGWNGAVLSGIVRCTKVPKNLTRDSPSSNMIASWCNKLYITELSNLPILAQCNIYSGLASIYSSIGLMRKRTFVLREMLVNMIPKIVQSRQQKSDHSTPTPAKSATAPSSSPSSASPAPVNGGFVTLLDGVQENGILSLLDDLCRVYGAGDISAVGCGWSELKISFLKTCISVCESIPDLEGVIQYSVLLLSTSSDSLSRDDQIMYYNTIQKSLDTSRKLGRGDISATYWDPYLVRDIRITPAGPMAPKKGTRQQSNGDGEGQVFLYNPYSAQKQQATEAANNNVRVLVQRERAEFVVKLQNPFSFEVQISEISLLTEGEIELEASSTNIYLPPASMYELHLPAVPSASGTLTILGCRVQVVGCSARDYYLIDKEDLRPEEKVKSIGVSAGARAKELQMKSRTYRKLNYEVIPSMPMMAVKSMSLNQGWLMLLEGEHYVFTLTLSNISSIPVKMVQFHFSDSTTEPLISAINSKELPLNEVYECEYFYYHRKALTWVNNEDRAIGEINPHQTGNFDIDVSGKRGMTNAVITIDYSSDSSGGKEGTVWTRQLTVPINITVNPSIELGSCDILPLQSCQTFKSIMDSSCDISDYVLLVADLRNSWTHPMDVTLWSLVKHGEGQEDEKLVELTETIHPSRTKRFLIPIKWTPLSFEEIERPIPLESRKQYIVDSSVDHGKQMREVFWNRERLLKLIDGKWSASKGYGQQYREGAVELRGLRLSQKMVNVLRMDRISISMHMAENPQVRQVNETTYQVPIDDERGLLKTQITNRGNEPVSGVLRLIPTIRYQDVNTVDFDEINRKVLYNGVLQRPIKNIKPGKTVEISLGVVFISRGEYEWTSIFEISSGNHRLEQQGQRQPMFVKAV</sequence>
<feature type="domain" description="Trs120/TRAPPC9 fourth Ig-like" evidence="8">
    <location>
        <begin position="1142"/>
        <end position="1272"/>
    </location>
</feature>
<feature type="compositionally biased region" description="Low complexity" evidence="3">
    <location>
        <begin position="282"/>
        <end position="291"/>
    </location>
</feature>
<dbReference type="GO" id="GO:0005802">
    <property type="term" value="C:trans-Golgi network"/>
    <property type="evidence" value="ECO:0007669"/>
    <property type="project" value="TreeGrafter"/>
</dbReference>
<dbReference type="InterPro" id="IPR058563">
    <property type="entry name" value="Trs120_TRAPPC9_N"/>
</dbReference>
<evidence type="ECO:0000259" key="6">
    <source>
        <dbReference type="Pfam" id="PF26254"/>
    </source>
</evidence>
<dbReference type="OrthoDB" id="27962at2759"/>
<feature type="compositionally biased region" description="Low complexity" evidence="3">
    <location>
        <begin position="506"/>
        <end position="527"/>
    </location>
</feature>
<feature type="region of interest" description="Disordered" evidence="3">
    <location>
        <begin position="165"/>
        <end position="185"/>
    </location>
</feature>
<feature type="region of interest" description="Disordered" evidence="3">
    <location>
        <begin position="275"/>
        <end position="360"/>
    </location>
</feature>
<organism evidence="9 10">
    <name type="scientific">Trichomonascus ciferrii</name>
    <dbReference type="NCBI Taxonomy" id="44093"/>
    <lineage>
        <taxon>Eukaryota</taxon>
        <taxon>Fungi</taxon>
        <taxon>Dikarya</taxon>
        <taxon>Ascomycota</taxon>
        <taxon>Saccharomycotina</taxon>
        <taxon>Dipodascomycetes</taxon>
        <taxon>Dipodascales</taxon>
        <taxon>Trichomonascaceae</taxon>
        <taxon>Trichomonascus</taxon>
        <taxon>Trichomonascus ciferrii complex</taxon>
    </lineage>
</organism>
<dbReference type="InterPro" id="IPR058565">
    <property type="entry name" value="Ig_TRAPPC9_Trs120_1st"/>
</dbReference>
<dbReference type="EMBL" id="SWFS01000128">
    <property type="protein sequence ID" value="KAA8916026.1"/>
    <property type="molecule type" value="Genomic_DNA"/>
</dbReference>
<evidence type="ECO:0000313" key="9">
    <source>
        <dbReference type="EMBL" id="KAA8916026.1"/>
    </source>
</evidence>
<dbReference type="VEuPathDB" id="FungiDB:TRICI_001841"/>
<dbReference type="Pfam" id="PF26282">
    <property type="entry name" value="Ig_TRAPPC9-Trs120_3rd"/>
    <property type="match status" value="1"/>
</dbReference>
<accession>A0A642V9R0</accession>
<dbReference type="Pfam" id="PF26254">
    <property type="entry name" value="Ig_TRAPPC9-Trs120_1st"/>
    <property type="match status" value="1"/>
</dbReference>
<gene>
    <name evidence="9" type="ORF">TRICI_001841</name>
</gene>
<evidence type="ECO:0000256" key="1">
    <source>
        <dbReference type="ARBA" id="ARBA00004555"/>
    </source>
</evidence>
<dbReference type="Pfam" id="PF26251">
    <property type="entry name" value="TPR_TRAPPC9-Trs120"/>
    <property type="match status" value="1"/>
</dbReference>
<protein>
    <submittedName>
        <fullName evidence="9">Uncharacterized protein</fullName>
    </submittedName>
</protein>
<dbReference type="Pfam" id="PF08626">
    <property type="entry name" value="TRAPPC9-Trs120"/>
    <property type="match status" value="1"/>
</dbReference>
<feature type="domain" description="Trs120/TRAPPC9 third Ig-like" evidence="7">
    <location>
        <begin position="972"/>
        <end position="1137"/>
    </location>
</feature>
<dbReference type="InterPro" id="IPR058568">
    <property type="entry name" value="Ig_TRAPPC9_Trs120_4th"/>
</dbReference>
<feature type="domain" description="Trs120/TRAPPC9 first Ig-like" evidence="6">
    <location>
        <begin position="666"/>
        <end position="812"/>
    </location>
</feature>
<evidence type="ECO:0000259" key="8">
    <source>
        <dbReference type="Pfam" id="PF26283"/>
    </source>
</evidence>
<dbReference type="AlphaFoldDB" id="A0A642V9R0"/>
<evidence type="ECO:0000259" key="7">
    <source>
        <dbReference type="Pfam" id="PF26282"/>
    </source>
</evidence>
<dbReference type="Pfam" id="PF26283">
    <property type="entry name" value="Ig_TRAPPC9-Trs120_4th"/>
    <property type="match status" value="1"/>
</dbReference>
<feature type="domain" description="Trs120/TRAPPC9 TPR region" evidence="5">
    <location>
        <begin position="361"/>
        <end position="630"/>
    </location>
</feature>
<dbReference type="PANTHER" id="PTHR21512">
    <property type="entry name" value="TRAFFICKING PROTEIN PARTICLE COMPLEX SUBUNIT 9"/>
    <property type="match status" value="1"/>
</dbReference>
<dbReference type="InterPro" id="IPR058564">
    <property type="entry name" value="TPR_TRAPPC9_Trs120"/>
</dbReference>